<evidence type="ECO:0000313" key="2">
    <source>
        <dbReference type="EMBL" id="QDT59247.1"/>
    </source>
</evidence>
<gene>
    <name evidence="2" type="ORF">SV7mr_17540</name>
</gene>
<keyword evidence="1" id="KW-0175">Coiled coil</keyword>
<reference evidence="2 3" key="1">
    <citation type="submission" date="2019-02" db="EMBL/GenBank/DDBJ databases">
        <title>Deep-cultivation of Planctomycetes and their phenomic and genomic characterization uncovers novel biology.</title>
        <authorList>
            <person name="Wiegand S."/>
            <person name="Jogler M."/>
            <person name="Boedeker C."/>
            <person name="Pinto D."/>
            <person name="Vollmers J."/>
            <person name="Rivas-Marin E."/>
            <person name="Kohn T."/>
            <person name="Peeters S.H."/>
            <person name="Heuer A."/>
            <person name="Rast P."/>
            <person name="Oberbeckmann S."/>
            <person name="Bunk B."/>
            <person name="Jeske O."/>
            <person name="Meyerdierks A."/>
            <person name="Storesund J.E."/>
            <person name="Kallscheuer N."/>
            <person name="Luecker S."/>
            <person name="Lage O.M."/>
            <person name="Pohl T."/>
            <person name="Merkel B.J."/>
            <person name="Hornburger P."/>
            <person name="Mueller R.-W."/>
            <person name="Bruemmer F."/>
            <person name="Labrenz M."/>
            <person name="Spormann A.M."/>
            <person name="Op den Camp H."/>
            <person name="Overmann J."/>
            <person name="Amann R."/>
            <person name="Jetten M.S.M."/>
            <person name="Mascher T."/>
            <person name="Medema M.H."/>
            <person name="Devos D.P."/>
            <person name="Kaster A.-K."/>
            <person name="Ovreas L."/>
            <person name="Rohde M."/>
            <person name="Galperin M.Y."/>
            <person name="Jogler C."/>
        </authorList>
    </citation>
    <scope>NUCLEOTIDE SEQUENCE [LARGE SCALE GENOMIC DNA]</scope>
    <source>
        <strain evidence="2 3">SV_7m_r</strain>
    </source>
</reference>
<dbReference type="Proteomes" id="UP000315003">
    <property type="component" value="Chromosome"/>
</dbReference>
<dbReference type="EMBL" id="CP036272">
    <property type="protein sequence ID" value="QDT59247.1"/>
    <property type="molecule type" value="Genomic_DNA"/>
</dbReference>
<feature type="coiled-coil region" evidence="1">
    <location>
        <begin position="9"/>
        <end position="36"/>
    </location>
</feature>
<keyword evidence="3" id="KW-1185">Reference proteome</keyword>
<evidence type="ECO:0000313" key="3">
    <source>
        <dbReference type="Proteomes" id="UP000315003"/>
    </source>
</evidence>
<protein>
    <recommendedName>
        <fullName evidence="4">FlgN protein</fullName>
    </recommendedName>
</protein>
<sequence length="176" mass="19743">MKLAEDQVASRIERQLAQEEQVVQALESLNEQLSVLLTGSGINGPSESDLLGLDPMIKRLQACAKQTGLSRNALLQDFDPSWNESKSTPPNRIRGLIQAAPLDQQTALHAKRDELQRRMIEAQQQLFANQVVVFYSTEFHRSFLLGVLQCEPNDSQYGRQGQPFKLGPERVIGRNC</sequence>
<evidence type="ECO:0008006" key="4">
    <source>
        <dbReference type="Google" id="ProtNLM"/>
    </source>
</evidence>
<evidence type="ECO:0000256" key="1">
    <source>
        <dbReference type="SAM" id="Coils"/>
    </source>
</evidence>
<organism evidence="2 3">
    <name type="scientific">Stieleria bergensis</name>
    <dbReference type="NCBI Taxonomy" id="2528025"/>
    <lineage>
        <taxon>Bacteria</taxon>
        <taxon>Pseudomonadati</taxon>
        <taxon>Planctomycetota</taxon>
        <taxon>Planctomycetia</taxon>
        <taxon>Pirellulales</taxon>
        <taxon>Pirellulaceae</taxon>
        <taxon>Stieleria</taxon>
    </lineage>
</organism>
<dbReference type="OrthoDB" id="264664at2"/>
<dbReference type="AlphaFoldDB" id="A0A517SSZ0"/>
<accession>A0A517SSZ0</accession>
<proteinExistence type="predicted"/>
<name>A0A517SSZ0_9BACT</name>
<dbReference type="RefSeq" id="WP_145270996.1">
    <property type="nucleotide sequence ID" value="NZ_CP036272.1"/>
</dbReference>